<sequence length="397" mass="43029">MGEKPILSGVKVLDLSRVLAGPLCSALLGDLGAEVIKVEVPGSGDDSRQFGPYQGEESAYFMMLNRNKQSITLNLKSEEGRMLLHQLVAKADVLVENFRPGVTERLAVDYKTLSAINPRLVYVSISGFGQIGPLAHRPAYDHIVQAMGGLMSLTGWPETPPTRVGESIGDVLAGVYGSWGALAALLHREQTGTGQHVDVAMMDCMFSLMVTALSQHLYGGNVPGRIGNRHSMSAPLDSYSASDGFVVIAVANDNLFAVLAAAIGRPELSSDERFATDGERVRNEPKLRLYIEEWTSRHTVEEVVSILEGAGVPVAPIWDVAQAANSEHIRHRRMLKQVTHPKAGEITLMQQPLHFSGMPESITGPSPMLGEHTEEVLSKLLNLDAEAIAELRKNKVI</sequence>
<name>A0A6M1PGN3_9BACL</name>
<evidence type="ECO:0000313" key="2">
    <source>
        <dbReference type="EMBL" id="NGM82440.1"/>
    </source>
</evidence>
<proteinExistence type="predicted"/>
<dbReference type="Gene3D" id="3.40.50.10540">
    <property type="entry name" value="Crotonobetainyl-coa:carnitine coa-transferase, domain 1"/>
    <property type="match status" value="1"/>
</dbReference>
<reference evidence="2 3" key="1">
    <citation type="submission" date="2020-02" db="EMBL/GenBank/DDBJ databases">
        <authorList>
            <person name="Gao J."/>
            <person name="Sun J."/>
        </authorList>
    </citation>
    <scope>NUCLEOTIDE SEQUENCE [LARGE SCALE GENOMIC DNA]</scope>
    <source>
        <strain evidence="2 3">7124</strain>
    </source>
</reference>
<dbReference type="PANTHER" id="PTHR48207:SF3">
    <property type="entry name" value="SUCCINATE--HYDROXYMETHYLGLUTARATE COA-TRANSFERASE"/>
    <property type="match status" value="1"/>
</dbReference>
<keyword evidence="1 2" id="KW-0808">Transferase</keyword>
<dbReference type="InterPro" id="IPR023606">
    <property type="entry name" value="CoA-Trfase_III_dom_1_sf"/>
</dbReference>
<dbReference type="PANTHER" id="PTHR48207">
    <property type="entry name" value="SUCCINATE--HYDROXYMETHYLGLUTARATE COA-TRANSFERASE"/>
    <property type="match status" value="1"/>
</dbReference>
<dbReference type="AlphaFoldDB" id="A0A6M1PGN3"/>
<evidence type="ECO:0000313" key="3">
    <source>
        <dbReference type="Proteomes" id="UP000480151"/>
    </source>
</evidence>
<comment type="caution">
    <text evidence="2">The sequence shown here is derived from an EMBL/GenBank/DDBJ whole genome shotgun (WGS) entry which is preliminary data.</text>
</comment>
<accession>A0A6M1PGN3</accession>
<dbReference type="InterPro" id="IPR044855">
    <property type="entry name" value="CoA-Trfase_III_dom3_sf"/>
</dbReference>
<gene>
    <name evidence="2" type="ORF">G5B47_08420</name>
</gene>
<keyword evidence="3" id="KW-1185">Reference proteome</keyword>
<dbReference type="Pfam" id="PF02515">
    <property type="entry name" value="CoA_transf_3"/>
    <property type="match status" value="1"/>
</dbReference>
<organism evidence="2 3">
    <name type="scientific">Paenibacillus apii</name>
    <dbReference type="NCBI Taxonomy" id="1850370"/>
    <lineage>
        <taxon>Bacteria</taxon>
        <taxon>Bacillati</taxon>
        <taxon>Bacillota</taxon>
        <taxon>Bacilli</taxon>
        <taxon>Bacillales</taxon>
        <taxon>Paenibacillaceae</taxon>
        <taxon>Paenibacillus</taxon>
    </lineage>
</organism>
<dbReference type="RefSeq" id="WP_165096817.1">
    <property type="nucleotide sequence ID" value="NZ_JAAKGU010000003.1"/>
</dbReference>
<protein>
    <submittedName>
        <fullName evidence="2">CoA transferase</fullName>
    </submittedName>
</protein>
<dbReference type="EMBL" id="JAAKGU010000003">
    <property type="protein sequence ID" value="NGM82440.1"/>
    <property type="molecule type" value="Genomic_DNA"/>
</dbReference>
<evidence type="ECO:0000256" key="1">
    <source>
        <dbReference type="ARBA" id="ARBA00022679"/>
    </source>
</evidence>
<dbReference type="InterPro" id="IPR050483">
    <property type="entry name" value="CoA-transferase_III_domain"/>
</dbReference>
<dbReference type="Proteomes" id="UP000480151">
    <property type="component" value="Unassembled WGS sequence"/>
</dbReference>
<dbReference type="InterPro" id="IPR003673">
    <property type="entry name" value="CoA-Trfase_fam_III"/>
</dbReference>
<dbReference type="GO" id="GO:0008410">
    <property type="term" value="F:CoA-transferase activity"/>
    <property type="evidence" value="ECO:0007669"/>
    <property type="project" value="TreeGrafter"/>
</dbReference>
<dbReference type="SUPFAM" id="SSF89796">
    <property type="entry name" value="CoA-transferase family III (CaiB/BaiF)"/>
    <property type="match status" value="1"/>
</dbReference>
<dbReference type="Gene3D" id="3.30.1540.10">
    <property type="entry name" value="formyl-coa transferase, domain 3"/>
    <property type="match status" value="1"/>
</dbReference>